<sequence>MKKYIPKGVYCYDGNGCRWWRQNKNKDFQQSGYCMYFYIIEFLEEYIKKKMESYAAMGKQELKYIWKCNKCGSKH</sequence>
<gene>
    <name evidence="1" type="ORF">KHZ90_08160</name>
</gene>
<organism evidence="1 2">
    <name type="scientific">Veillonella parvula</name>
    <name type="common">Staphylococcus parvulus</name>
    <dbReference type="NCBI Taxonomy" id="29466"/>
    <lineage>
        <taxon>Bacteria</taxon>
        <taxon>Bacillati</taxon>
        <taxon>Bacillota</taxon>
        <taxon>Negativicutes</taxon>
        <taxon>Veillonellales</taxon>
        <taxon>Veillonellaceae</taxon>
        <taxon>Veillonella</taxon>
    </lineage>
</organism>
<dbReference type="Proteomes" id="UP000778864">
    <property type="component" value="Unassembled WGS sequence"/>
</dbReference>
<dbReference type="RefSeq" id="WP_278467934.1">
    <property type="nucleotide sequence ID" value="NZ_JAGZMU010000005.1"/>
</dbReference>
<name>A0A942WRZ4_VEIPA</name>
<evidence type="ECO:0000313" key="1">
    <source>
        <dbReference type="EMBL" id="MBS4893733.1"/>
    </source>
</evidence>
<comment type="caution">
    <text evidence="1">The sequence shown here is derived from an EMBL/GenBank/DDBJ whole genome shotgun (WGS) entry which is preliminary data.</text>
</comment>
<dbReference type="EMBL" id="JAGZMU010000005">
    <property type="protein sequence ID" value="MBS4893733.1"/>
    <property type="molecule type" value="Genomic_DNA"/>
</dbReference>
<proteinExistence type="predicted"/>
<evidence type="ECO:0000313" key="2">
    <source>
        <dbReference type="Proteomes" id="UP000778864"/>
    </source>
</evidence>
<protein>
    <submittedName>
        <fullName evidence="1">Uncharacterized protein</fullName>
    </submittedName>
</protein>
<dbReference type="AlphaFoldDB" id="A0A942WRZ4"/>
<accession>A0A942WRZ4</accession>
<reference evidence="1" key="1">
    <citation type="submission" date="2021-02" db="EMBL/GenBank/DDBJ databases">
        <title>Infant gut strain persistence is associated with maternal origin, phylogeny, and functional potential including surface adhesion and iron acquisition.</title>
        <authorList>
            <person name="Lou Y.C."/>
        </authorList>
    </citation>
    <scope>NUCLEOTIDE SEQUENCE</scope>
    <source>
        <strain evidence="1">L3_108_031G1_dasL3_108_031G1_concoct_20</strain>
    </source>
</reference>